<evidence type="ECO:0000313" key="2">
    <source>
        <dbReference type="EMBL" id="EMP27160.1"/>
    </source>
</evidence>
<sequence length="235" mass="26182">MQLRRWNFSCFLAPLHLKQSGSECSYMQYFSKVRHYSRYGQEEQLLMPDREQWLASGPGSKRDRPPLCPNQVGSASASPSLARQAAGPLTRKGIVGWLQGYCKEGCGTVTLTSALLLAAALPSEPGSWRVLAAGWEPSSEGSAEERSVCSRYLCGMCWYEVFWYHPSGMCLPCEIVCSHNLTEASLKEEGLKHKEIVPQKPDLLAAVLQLTVNKEYMTRVKAAMLVYLDIMVNPT</sequence>
<feature type="compositionally biased region" description="Polar residues" evidence="1">
    <location>
        <begin position="71"/>
        <end position="81"/>
    </location>
</feature>
<organism evidence="2 3">
    <name type="scientific">Chelonia mydas</name>
    <name type="common">Green sea-turtle</name>
    <name type="synonym">Chelonia agassizi</name>
    <dbReference type="NCBI Taxonomy" id="8469"/>
    <lineage>
        <taxon>Eukaryota</taxon>
        <taxon>Metazoa</taxon>
        <taxon>Chordata</taxon>
        <taxon>Craniata</taxon>
        <taxon>Vertebrata</taxon>
        <taxon>Euteleostomi</taxon>
        <taxon>Archelosauria</taxon>
        <taxon>Testudinata</taxon>
        <taxon>Testudines</taxon>
        <taxon>Cryptodira</taxon>
        <taxon>Durocryptodira</taxon>
        <taxon>Americhelydia</taxon>
        <taxon>Chelonioidea</taxon>
        <taxon>Cheloniidae</taxon>
        <taxon>Chelonia</taxon>
    </lineage>
</organism>
<proteinExistence type="predicted"/>
<dbReference type="EMBL" id="KB573110">
    <property type="protein sequence ID" value="EMP27160.1"/>
    <property type="molecule type" value="Genomic_DNA"/>
</dbReference>
<reference evidence="3" key="1">
    <citation type="journal article" date="2013" name="Nat. Genet.">
        <title>The draft genomes of soft-shell turtle and green sea turtle yield insights into the development and evolution of the turtle-specific body plan.</title>
        <authorList>
            <person name="Wang Z."/>
            <person name="Pascual-Anaya J."/>
            <person name="Zadissa A."/>
            <person name="Li W."/>
            <person name="Niimura Y."/>
            <person name="Huang Z."/>
            <person name="Li C."/>
            <person name="White S."/>
            <person name="Xiong Z."/>
            <person name="Fang D."/>
            <person name="Wang B."/>
            <person name="Ming Y."/>
            <person name="Chen Y."/>
            <person name="Zheng Y."/>
            <person name="Kuraku S."/>
            <person name="Pignatelli M."/>
            <person name="Herrero J."/>
            <person name="Beal K."/>
            <person name="Nozawa M."/>
            <person name="Li Q."/>
            <person name="Wang J."/>
            <person name="Zhang H."/>
            <person name="Yu L."/>
            <person name="Shigenobu S."/>
            <person name="Wang J."/>
            <person name="Liu J."/>
            <person name="Flicek P."/>
            <person name="Searle S."/>
            <person name="Wang J."/>
            <person name="Kuratani S."/>
            <person name="Yin Y."/>
            <person name="Aken B."/>
            <person name="Zhang G."/>
            <person name="Irie N."/>
        </authorList>
    </citation>
    <scope>NUCLEOTIDE SEQUENCE [LARGE SCALE GENOMIC DNA]</scope>
</reference>
<dbReference type="Proteomes" id="UP000031443">
    <property type="component" value="Unassembled WGS sequence"/>
</dbReference>
<name>M7AVT2_CHEMY</name>
<evidence type="ECO:0000256" key="1">
    <source>
        <dbReference type="SAM" id="MobiDB-lite"/>
    </source>
</evidence>
<keyword evidence="3" id="KW-1185">Reference proteome</keyword>
<evidence type="ECO:0000313" key="3">
    <source>
        <dbReference type="Proteomes" id="UP000031443"/>
    </source>
</evidence>
<feature type="region of interest" description="Disordered" evidence="1">
    <location>
        <begin position="53"/>
        <end position="81"/>
    </location>
</feature>
<protein>
    <submittedName>
        <fullName evidence="2">Uncharacterized protein</fullName>
    </submittedName>
</protein>
<dbReference type="AlphaFoldDB" id="M7AVT2"/>
<accession>M7AVT2</accession>
<gene>
    <name evidence="2" type="ORF">UY3_15759</name>
</gene>